<gene>
    <name evidence="1" type="ORF">ACAOBT_LOCUS36271</name>
</gene>
<keyword evidence="2" id="KW-1185">Reference proteome</keyword>
<reference evidence="1" key="1">
    <citation type="submission" date="2022-03" db="EMBL/GenBank/DDBJ databases">
        <authorList>
            <person name="Sayadi A."/>
        </authorList>
    </citation>
    <scope>NUCLEOTIDE SEQUENCE</scope>
</reference>
<name>A0A9P0QDG9_ACAOB</name>
<evidence type="ECO:0000313" key="1">
    <source>
        <dbReference type="EMBL" id="CAH2017849.1"/>
    </source>
</evidence>
<accession>A0A9P0QDG9</accession>
<comment type="caution">
    <text evidence="1">The sequence shown here is derived from an EMBL/GenBank/DDBJ whole genome shotgun (WGS) entry which is preliminary data.</text>
</comment>
<protein>
    <submittedName>
        <fullName evidence="1">Uncharacterized protein</fullName>
    </submittedName>
</protein>
<evidence type="ECO:0000313" key="2">
    <source>
        <dbReference type="Proteomes" id="UP001152888"/>
    </source>
</evidence>
<organism evidence="1 2">
    <name type="scientific">Acanthoscelides obtectus</name>
    <name type="common">Bean weevil</name>
    <name type="synonym">Bruchus obtectus</name>
    <dbReference type="NCBI Taxonomy" id="200917"/>
    <lineage>
        <taxon>Eukaryota</taxon>
        <taxon>Metazoa</taxon>
        <taxon>Ecdysozoa</taxon>
        <taxon>Arthropoda</taxon>
        <taxon>Hexapoda</taxon>
        <taxon>Insecta</taxon>
        <taxon>Pterygota</taxon>
        <taxon>Neoptera</taxon>
        <taxon>Endopterygota</taxon>
        <taxon>Coleoptera</taxon>
        <taxon>Polyphaga</taxon>
        <taxon>Cucujiformia</taxon>
        <taxon>Chrysomeloidea</taxon>
        <taxon>Chrysomelidae</taxon>
        <taxon>Bruchinae</taxon>
        <taxon>Bruchini</taxon>
        <taxon>Acanthoscelides</taxon>
    </lineage>
</organism>
<dbReference type="Proteomes" id="UP001152888">
    <property type="component" value="Unassembled WGS sequence"/>
</dbReference>
<dbReference type="AlphaFoldDB" id="A0A9P0QDG9"/>
<proteinExistence type="predicted"/>
<feature type="non-terminal residue" evidence="1">
    <location>
        <position position="75"/>
    </location>
</feature>
<dbReference type="OrthoDB" id="7414355at2759"/>
<dbReference type="EMBL" id="CAKOFQ010009487">
    <property type="protein sequence ID" value="CAH2017849.1"/>
    <property type="molecule type" value="Genomic_DNA"/>
</dbReference>
<sequence length="75" mass="7734">VELRAASPEEDEHRLIADYCQSLDGGRTGSQVVPPSPGQLMMGSVEGIRAAAKRSCAAGSSAADSWTEGASERTA</sequence>